<organism evidence="1 2">
    <name type="scientific">Lipingzhangella halophila</name>
    <dbReference type="NCBI Taxonomy" id="1783352"/>
    <lineage>
        <taxon>Bacteria</taxon>
        <taxon>Bacillati</taxon>
        <taxon>Actinomycetota</taxon>
        <taxon>Actinomycetes</taxon>
        <taxon>Streptosporangiales</taxon>
        <taxon>Nocardiopsidaceae</taxon>
        <taxon>Lipingzhangella</taxon>
    </lineage>
</organism>
<accession>A0A7W7W5Q0</accession>
<sequence length="351" mass="37416">MSNDNSKTGLSVMRDRLLLWSVGNIGPDTGTGCSTVLLEDAGHLDAVAESDLVGPETVLFVQGGGDQDRVRAFDCEGSIVEPGSEFAVGDDFFLQIQDYVSTEFLPLLGPTLIRVTGADDFERFLADADTAYTDGSFQEYVVSPSVRIADLPGLGADTGSGGPRSRLYVGTHGQVSTSPTGRGLGMVDTPLRELQNRWTELNAGFQVGCSVCLADAIGEDERADALVARPWIARYLTVLDAVRTLRAQEVQKIRVSGFGGRLLPPLGDLADPADTTEPQTPVVMESGGTVYAYLPASGRVLRMPPSTGHALEALTVCGSVDPATEYADPDSVRKLASLLQWDEPLRVPGRR</sequence>
<proteinExistence type="predicted"/>
<gene>
    <name evidence="1" type="ORF">F4561_004899</name>
</gene>
<keyword evidence="2" id="KW-1185">Reference proteome</keyword>
<dbReference type="NCBIfam" id="NF041823">
    <property type="entry name" value="daptide_RRE"/>
    <property type="match status" value="1"/>
</dbReference>
<name>A0A7W7W5Q0_9ACTN</name>
<comment type="caution">
    <text evidence="1">The sequence shown here is derived from an EMBL/GenBank/DDBJ whole genome shotgun (WGS) entry which is preliminary data.</text>
</comment>
<protein>
    <submittedName>
        <fullName evidence="1">Uncharacterized protein</fullName>
    </submittedName>
</protein>
<dbReference type="EMBL" id="JACHJT010000001">
    <property type="protein sequence ID" value="MBB4934079.1"/>
    <property type="molecule type" value="Genomic_DNA"/>
</dbReference>
<dbReference type="AlphaFoldDB" id="A0A7W7W5Q0"/>
<dbReference type="InterPro" id="IPR049693">
    <property type="entry name" value="Daptide_RRE"/>
</dbReference>
<evidence type="ECO:0000313" key="1">
    <source>
        <dbReference type="EMBL" id="MBB4934079.1"/>
    </source>
</evidence>
<dbReference type="Proteomes" id="UP000523007">
    <property type="component" value="Unassembled WGS sequence"/>
</dbReference>
<evidence type="ECO:0000313" key="2">
    <source>
        <dbReference type="Proteomes" id="UP000523007"/>
    </source>
</evidence>
<reference evidence="1 2" key="1">
    <citation type="submission" date="2020-08" db="EMBL/GenBank/DDBJ databases">
        <title>Sequencing the genomes of 1000 actinobacteria strains.</title>
        <authorList>
            <person name="Klenk H.-P."/>
        </authorList>
    </citation>
    <scope>NUCLEOTIDE SEQUENCE [LARGE SCALE GENOMIC DNA]</scope>
    <source>
        <strain evidence="1 2">DSM 102030</strain>
    </source>
</reference>
<dbReference type="RefSeq" id="WP_184581866.1">
    <property type="nucleotide sequence ID" value="NZ_JACHJT010000001.1"/>
</dbReference>